<dbReference type="Pfam" id="PF11742">
    <property type="entry name" value="DUF3302"/>
    <property type="match status" value="1"/>
</dbReference>
<feature type="region of interest" description="Disordered" evidence="1">
    <location>
        <begin position="156"/>
        <end position="175"/>
    </location>
</feature>
<evidence type="ECO:0000256" key="2">
    <source>
        <dbReference type="SAM" id="Phobius"/>
    </source>
</evidence>
<keyword evidence="2" id="KW-1133">Transmembrane helix</keyword>
<accession>A0ABP9L9J5</accession>
<dbReference type="EMBL" id="BAABKY010000002">
    <property type="protein sequence ID" value="GAA5073950.1"/>
    <property type="molecule type" value="Genomic_DNA"/>
</dbReference>
<proteinExistence type="predicted"/>
<evidence type="ECO:0000313" key="3">
    <source>
        <dbReference type="EMBL" id="GAA5073950.1"/>
    </source>
</evidence>
<sequence length="175" mass="19074">MLFAAASLPATSHASLLSGEALDTAANVVAWLALIIVPVALISAFWIVHILPEKIAEKRRHPQLDAIKILCLLSLVFGGMLWPLAWLWAYTRPVLHKMAYGTDVASHQSHGEAISPLHDAEVESGPALEASEANARDRQPEVDELKRRIRSLEMALAMANDPSRGGRARTGDDEE</sequence>
<feature type="compositionally biased region" description="Basic and acidic residues" evidence="1">
    <location>
        <begin position="134"/>
        <end position="144"/>
    </location>
</feature>
<evidence type="ECO:0000256" key="1">
    <source>
        <dbReference type="SAM" id="MobiDB-lite"/>
    </source>
</evidence>
<keyword evidence="4" id="KW-1185">Reference proteome</keyword>
<feature type="transmembrane region" description="Helical" evidence="2">
    <location>
        <begin position="29"/>
        <end position="48"/>
    </location>
</feature>
<evidence type="ECO:0000313" key="4">
    <source>
        <dbReference type="Proteomes" id="UP001501083"/>
    </source>
</evidence>
<comment type="caution">
    <text evidence="3">The sequence shown here is derived from an EMBL/GenBank/DDBJ whole genome shotgun (WGS) entry which is preliminary data.</text>
</comment>
<dbReference type="Proteomes" id="UP001501083">
    <property type="component" value="Unassembled WGS sequence"/>
</dbReference>
<organism evidence="3 4">
    <name type="scientific">Lysobacter panacisoli</name>
    <dbReference type="NCBI Taxonomy" id="1255263"/>
    <lineage>
        <taxon>Bacteria</taxon>
        <taxon>Pseudomonadati</taxon>
        <taxon>Pseudomonadota</taxon>
        <taxon>Gammaproteobacteria</taxon>
        <taxon>Lysobacterales</taxon>
        <taxon>Lysobacteraceae</taxon>
        <taxon>Lysobacter</taxon>
    </lineage>
</organism>
<keyword evidence="2" id="KW-0812">Transmembrane</keyword>
<feature type="region of interest" description="Disordered" evidence="1">
    <location>
        <begin position="125"/>
        <end position="144"/>
    </location>
</feature>
<evidence type="ECO:0008006" key="5">
    <source>
        <dbReference type="Google" id="ProtNLM"/>
    </source>
</evidence>
<keyword evidence="2" id="KW-0472">Membrane</keyword>
<dbReference type="InterPro" id="IPR011223">
    <property type="entry name" value="UCP028770"/>
</dbReference>
<protein>
    <recommendedName>
        <fullName evidence="5">DUF3302 domain-containing protein</fullName>
    </recommendedName>
</protein>
<gene>
    <name evidence="3" type="ORF">GCM10025759_15640</name>
</gene>
<reference evidence="4" key="1">
    <citation type="journal article" date="2019" name="Int. J. Syst. Evol. Microbiol.">
        <title>The Global Catalogue of Microorganisms (GCM) 10K type strain sequencing project: providing services to taxonomists for standard genome sequencing and annotation.</title>
        <authorList>
            <consortium name="The Broad Institute Genomics Platform"/>
            <consortium name="The Broad Institute Genome Sequencing Center for Infectious Disease"/>
            <person name="Wu L."/>
            <person name="Ma J."/>
        </authorList>
    </citation>
    <scope>NUCLEOTIDE SEQUENCE [LARGE SCALE GENOMIC DNA]</scope>
    <source>
        <strain evidence="4">JCM 19212</strain>
    </source>
</reference>
<feature type="transmembrane region" description="Helical" evidence="2">
    <location>
        <begin position="69"/>
        <end position="89"/>
    </location>
</feature>
<name>A0ABP9L9J5_9GAMM</name>